<dbReference type="AlphaFoldDB" id="A0AAT9H691"/>
<accession>A0AAT9H691</accession>
<sequence length="72" mass="8036">MRWAVWQDNFSSLMLIWEIMECSEFILEGFNVISFTKIPGAAKSALPAALASETLIAPFSKTNLLVKDSTVR</sequence>
<gene>
    <name evidence="1" type="ORF">CFS9_37140</name>
</gene>
<proteinExistence type="predicted"/>
<evidence type="ECO:0000313" key="1">
    <source>
        <dbReference type="EMBL" id="BFM45073.1"/>
    </source>
</evidence>
<dbReference type="EMBL" id="AP031573">
    <property type="protein sequence ID" value="BFM45073.1"/>
    <property type="molecule type" value="Genomic_DNA"/>
</dbReference>
<organism evidence="1">
    <name type="scientific">Flavobacterium sp. CFS9</name>
    <dbReference type="NCBI Taxonomy" id="3143118"/>
    <lineage>
        <taxon>Bacteria</taxon>
        <taxon>Pseudomonadati</taxon>
        <taxon>Bacteroidota</taxon>
        <taxon>Flavobacteriia</taxon>
        <taxon>Flavobacteriales</taxon>
        <taxon>Flavobacteriaceae</taxon>
        <taxon>Flavobacterium</taxon>
    </lineage>
</organism>
<reference evidence="1" key="1">
    <citation type="submission" date="2024-05" db="EMBL/GenBank/DDBJ databases">
        <title>Whole-Genome Sequence of CFS9, a Potential Fish Probiotic Isolated from the Body Surface of Silurus asotus.</title>
        <authorList>
            <person name="Kojima M."/>
            <person name="Tobioka K."/>
            <person name="Yokota K."/>
            <person name="Nakatani H."/>
            <person name="Hori K."/>
            <person name="Tamaru Y."/>
            <person name="Okazaki F."/>
        </authorList>
    </citation>
    <scope>NUCLEOTIDE SEQUENCE</scope>
    <source>
        <strain evidence="1">CFS9</strain>
    </source>
</reference>
<name>A0AAT9H691_9FLAO</name>
<protein>
    <submittedName>
        <fullName evidence="1">Uncharacterized protein</fullName>
    </submittedName>
</protein>